<comment type="caution">
    <text evidence="2">The sequence shown here is derived from an EMBL/GenBank/DDBJ whole genome shotgun (WGS) entry which is preliminary data.</text>
</comment>
<evidence type="ECO:0000256" key="1">
    <source>
        <dbReference type="SAM" id="Phobius"/>
    </source>
</evidence>
<accession>A0A0F9WKR2</accession>
<organism evidence="2">
    <name type="scientific">marine sediment metagenome</name>
    <dbReference type="NCBI Taxonomy" id="412755"/>
    <lineage>
        <taxon>unclassified sequences</taxon>
        <taxon>metagenomes</taxon>
        <taxon>ecological metagenomes</taxon>
    </lineage>
</organism>
<dbReference type="AlphaFoldDB" id="A0A0F9WKR2"/>
<gene>
    <name evidence="2" type="ORF">LCGC14_0344160</name>
</gene>
<keyword evidence="1" id="KW-0812">Transmembrane</keyword>
<name>A0A0F9WKR2_9ZZZZ</name>
<keyword evidence="1" id="KW-0472">Membrane</keyword>
<evidence type="ECO:0008006" key="3">
    <source>
        <dbReference type="Google" id="ProtNLM"/>
    </source>
</evidence>
<protein>
    <recommendedName>
        <fullName evidence="3">Nickel/cobalt efflux system</fullName>
    </recommendedName>
</protein>
<reference evidence="2" key="1">
    <citation type="journal article" date="2015" name="Nature">
        <title>Complex archaea that bridge the gap between prokaryotes and eukaryotes.</title>
        <authorList>
            <person name="Spang A."/>
            <person name="Saw J.H."/>
            <person name="Jorgensen S.L."/>
            <person name="Zaremba-Niedzwiedzka K."/>
            <person name="Martijn J."/>
            <person name="Lind A.E."/>
            <person name="van Eijk R."/>
            <person name="Schleper C."/>
            <person name="Guy L."/>
            <person name="Ettema T.J."/>
        </authorList>
    </citation>
    <scope>NUCLEOTIDE SEQUENCE</scope>
</reference>
<proteinExistence type="predicted"/>
<feature type="transmembrane region" description="Helical" evidence="1">
    <location>
        <begin position="29"/>
        <end position="48"/>
    </location>
</feature>
<evidence type="ECO:0000313" key="2">
    <source>
        <dbReference type="EMBL" id="KKN79088.1"/>
    </source>
</evidence>
<sequence length="84" mass="8872">MLQLLVNIQSELHGTLAGYLKAFATDRDWIALASVLPIGIVFGAVHALTPGHSKAVMSAYLAGSPIGWLRSLGVSLRVDTHSSC</sequence>
<keyword evidence="1" id="KW-1133">Transmembrane helix</keyword>
<dbReference type="EMBL" id="LAZR01000253">
    <property type="protein sequence ID" value="KKN79088.1"/>
    <property type="molecule type" value="Genomic_DNA"/>
</dbReference>